<sequence length="459" mass="51690">MEVIMTLRTNFRKWLTLEWGIRFITKDSVLPSPAHVAAFSGMSSYLKLLLSKTEDISLKDTGGRTLLHWACQRGHFRIVEFLLQHRAILDDEDYSHLRPIHEAARRNFAPIVLVLLKAGVNPTRSTDDHSRHDSEVYARNREGESGTALDYMCANGHTETILVTVPFLDTRGVEEALWRCLINGKSKAAQAILTKTNVSISCVYTGTTMLYTATMGGNPSCVEQVLIRDADPNAFSEPRLLDHRQHSAKPQDRKYFQSTALHVLAESWSDDNLVHAREQILNLLLKYGANLEAKDSNGCTPLSLCFASRTTVAKLGIRCFLNAGSNATMKDEKGHGAIYNILARTKDVELLKLLIHHGADVSAISKDGESCLEALFAYRFTIRDTGSFDTTIRFLVKNGARCDVQPVERLSIIERVANPKNYSIGTFKFLLHYCTDEETKRRCLFLLNKDTQEEMMKFD</sequence>
<dbReference type="InterPro" id="IPR036770">
    <property type="entry name" value="Ankyrin_rpt-contain_sf"/>
</dbReference>
<accession>A0A4Z1EZF5</accession>
<evidence type="ECO:0000256" key="1">
    <source>
        <dbReference type="ARBA" id="ARBA00022737"/>
    </source>
</evidence>
<dbReference type="PANTHER" id="PTHR24198">
    <property type="entry name" value="ANKYRIN REPEAT AND PROTEIN KINASE DOMAIN-CONTAINING PROTEIN"/>
    <property type="match status" value="1"/>
</dbReference>
<evidence type="ECO:0000313" key="4">
    <source>
        <dbReference type="EMBL" id="TGO14611.1"/>
    </source>
</evidence>
<proteinExistence type="predicted"/>
<gene>
    <name evidence="4" type="ORF">BTUL_0050g00060</name>
</gene>
<protein>
    <submittedName>
        <fullName evidence="4">Uncharacterized protein</fullName>
    </submittedName>
</protein>
<dbReference type="AlphaFoldDB" id="A0A4Z1EZF5"/>
<comment type="caution">
    <text evidence="4">The sequence shown here is derived from an EMBL/GenBank/DDBJ whole genome shotgun (WGS) entry which is preliminary data.</text>
</comment>
<dbReference type="SUPFAM" id="SSF48403">
    <property type="entry name" value="Ankyrin repeat"/>
    <property type="match status" value="1"/>
</dbReference>
<keyword evidence="5" id="KW-1185">Reference proteome</keyword>
<dbReference type="PANTHER" id="PTHR24198:SF165">
    <property type="entry name" value="ANKYRIN REPEAT-CONTAINING PROTEIN-RELATED"/>
    <property type="match status" value="1"/>
</dbReference>
<dbReference type="Gene3D" id="1.25.40.20">
    <property type="entry name" value="Ankyrin repeat-containing domain"/>
    <property type="match status" value="2"/>
</dbReference>
<name>A0A4Z1EZF5_9HELO</name>
<dbReference type="SMART" id="SM00248">
    <property type="entry name" value="ANK"/>
    <property type="match status" value="8"/>
</dbReference>
<dbReference type="Pfam" id="PF12796">
    <property type="entry name" value="Ank_2"/>
    <property type="match status" value="1"/>
</dbReference>
<dbReference type="InterPro" id="IPR002110">
    <property type="entry name" value="Ankyrin_rpt"/>
</dbReference>
<evidence type="ECO:0000313" key="5">
    <source>
        <dbReference type="Proteomes" id="UP000297777"/>
    </source>
</evidence>
<dbReference type="EMBL" id="PQXH01000050">
    <property type="protein sequence ID" value="TGO14611.1"/>
    <property type="molecule type" value="Genomic_DNA"/>
</dbReference>
<dbReference type="Proteomes" id="UP000297777">
    <property type="component" value="Unassembled WGS sequence"/>
</dbReference>
<keyword evidence="1" id="KW-0677">Repeat</keyword>
<feature type="repeat" description="ANK" evidence="3">
    <location>
        <begin position="62"/>
        <end position="94"/>
    </location>
</feature>
<dbReference type="PROSITE" id="PS50297">
    <property type="entry name" value="ANK_REP_REGION"/>
    <property type="match status" value="1"/>
</dbReference>
<organism evidence="4 5">
    <name type="scientific">Botrytis tulipae</name>
    <dbReference type="NCBI Taxonomy" id="87230"/>
    <lineage>
        <taxon>Eukaryota</taxon>
        <taxon>Fungi</taxon>
        <taxon>Dikarya</taxon>
        <taxon>Ascomycota</taxon>
        <taxon>Pezizomycotina</taxon>
        <taxon>Leotiomycetes</taxon>
        <taxon>Helotiales</taxon>
        <taxon>Sclerotiniaceae</taxon>
        <taxon>Botrytis</taxon>
    </lineage>
</organism>
<dbReference type="PRINTS" id="PR01415">
    <property type="entry name" value="ANKYRIN"/>
</dbReference>
<evidence type="ECO:0000256" key="3">
    <source>
        <dbReference type="PROSITE-ProRule" id="PRU00023"/>
    </source>
</evidence>
<keyword evidence="2 3" id="KW-0040">ANK repeat</keyword>
<evidence type="ECO:0000256" key="2">
    <source>
        <dbReference type="ARBA" id="ARBA00023043"/>
    </source>
</evidence>
<reference evidence="4 5" key="1">
    <citation type="submission" date="2017-12" db="EMBL/GenBank/DDBJ databases">
        <title>Comparative genomics of Botrytis spp.</title>
        <authorList>
            <person name="Valero-Jimenez C.A."/>
            <person name="Tapia P."/>
            <person name="Veloso J."/>
            <person name="Silva-Moreno E."/>
            <person name="Staats M."/>
            <person name="Valdes J.H."/>
            <person name="Van Kan J.A.L."/>
        </authorList>
    </citation>
    <scope>NUCLEOTIDE SEQUENCE [LARGE SCALE GENOMIC DNA]</scope>
    <source>
        <strain evidence="4 5">Bt9001</strain>
    </source>
</reference>
<dbReference type="PROSITE" id="PS50088">
    <property type="entry name" value="ANK_REPEAT"/>
    <property type="match status" value="1"/>
</dbReference>
<dbReference type="OrthoDB" id="3552466at2759"/>
<dbReference type="GO" id="GO:0005737">
    <property type="term" value="C:cytoplasm"/>
    <property type="evidence" value="ECO:0007669"/>
    <property type="project" value="TreeGrafter"/>
</dbReference>